<dbReference type="EMBL" id="JACBZI010000001">
    <property type="protein sequence ID" value="NYI11645.1"/>
    <property type="molecule type" value="Genomic_DNA"/>
</dbReference>
<evidence type="ECO:0000256" key="5">
    <source>
        <dbReference type="ARBA" id="ARBA00022692"/>
    </source>
</evidence>
<name>A0A7Y9YJU7_9ACTN</name>
<dbReference type="AlphaFoldDB" id="A0A7Y9YJU7"/>
<dbReference type="InterPro" id="IPR035906">
    <property type="entry name" value="MetI-like_sf"/>
</dbReference>
<dbReference type="PANTHER" id="PTHR43357">
    <property type="entry name" value="INNER MEMBRANE ABC TRANSPORTER PERMEASE PROTEIN YDCV"/>
    <property type="match status" value="1"/>
</dbReference>
<accession>A0A7Y9YJU7</accession>
<feature type="transmembrane region" description="Helical" evidence="8">
    <location>
        <begin position="108"/>
        <end position="126"/>
    </location>
</feature>
<keyword evidence="6 8" id="KW-1133">Transmembrane helix</keyword>
<keyword evidence="2 8" id="KW-0813">Transport</keyword>
<keyword evidence="5 8" id="KW-0812">Transmembrane</keyword>
<dbReference type="SUPFAM" id="SSF161098">
    <property type="entry name" value="MetI-like"/>
    <property type="match status" value="2"/>
</dbReference>
<dbReference type="GO" id="GO:0005886">
    <property type="term" value="C:plasma membrane"/>
    <property type="evidence" value="ECO:0007669"/>
    <property type="project" value="UniProtKB-SubCell"/>
</dbReference>
<evidence type="ECO:0000256" key="7">
    <source>
        <dbReference type="ARBA" id="ARBA00023136"/>
    </source>
</evidence>
<reference evidence="10 11" key="1">
    <citation type="submission" date="2020-07" db="EMBL/GenBank/DDBJ databases">
        <title>Sequencing the genomes of 1000 actinobacteria strains.</title>
        <authorList>
            <person name="Klenk H.-P."/>
        </authorList>
    </citation>
    <scope>NUCLEOTIDE SEQUENCE [LARGE SCALE GENOMIC DNA]</scope>
    <source>
        <strain evidence="10 11">DSM 18248</strain>
    </source>
</reference>
<dbReference type="CDD" id="cd06261">
    <property type="entry name" value="TM_PBP2"/>
    <property type="match status" value="2"/>
</dbReference>
<evidence type="ECO:0000259" key="9">
    <source>
        <dbReference type="PROSITE" id="PS50928"/>
    </source>
</evidence>
<dbReference type="Proteomes" id="UP000537326">
    <property type="component" value="Unassembled WGS sequence"/>
</dbReference>
<evidence type="ECO:0000256" key="3">
    <source>
        <dbReference type="ARBA" id="ARBA00022475"/>
    </source>
</evidence>
<feature type="domain" description="ABC transmembrane type-1" evidence="9">
    <location>
        <begin position="355"/>
        <end position="553"/>
    </location>
</feature>
<evidence type="ECO:0000256" key="4">
    <source>
        <dbReference type="ARBA" id="ARBA00022519"/>
    </source>
</evidence>
<feature type="transmembrane region" description="Helical" evidence="8">
    <location>
        <begin position="534"/>
        <end position="553"/>
    </location>
</feature>
<evidence type="ECO:0000256" key="6">
    <source>
        <dbReference type="ARBA" id="ARBA00022989"/>
    </source>
</evidence>
<feature type="transmembrane region" description="Helical" evidence="8">
    <location>
        <begin position="248"/>
        <end position="270"/>
    </location>
</feature>
<evidence type="ECO:0000313" key="10">
    <source>
        <dbReference type="EMBL" id="NYI11645.1"/>
    </source>
</evidence>
<keyword evidence="11" id="KW-1185">Reference proteome</keyword>
<evidence type="ECO:0000256" key="2">
    <source>
        <dbReference type="ARBA" id="ARBA00022448"/>
    </source>
</evidence>
<comment type="caution">
    <text evidence="10">The sequence shown here is derived from an EMBL/GenBank/DDBJ whole genome shotgun (WGS) entry which is preliminary data.</text>
</comment>
<feature type="domain" description="ABC transmembrane type-1" evidence="9">
    <location>
        <begin position="70"/>
        <end position="265"/>
    </location>
</feature>
<evidence type="ECO:0000313" key="11">
    <source>
        <dbReference type="Proteomes" id="UP000537326"/>
    </source>
</evidence>
<comment type="similarity">
    <text evidence="8">Belongs to the binding-protein-dependent transport system permease family.</text>
</comment>
<keyword evidence="3" id="KW-1003">Cell membrane</keyword>
<feature type="transmembrane region" description="Helical" evidence="8">
    <location>
        <begin position="146"/>
        <end position="167"/>
    </location>
</feature>
<keyword evidence="4" id="KW-0997">Cell inner membrane</keyword>
<dbReference type="InterPro" id="IPR000515">
    <property type="entry name" value="MetI-like"/>
</dbReference>
<feature type="transmembrane region" description="Helical" evidence="8">
    <location>
        <begin position="69"/>
        <end position="96"/>
    </location>
</feature>
<feature type="transmembrane region" description="Helical" evidence="8">
    <location>
        <begin position="394"/>
        <end position="419"/>
    </location>
</feature>
<comment type="subcellular location">
    <subcellularLocation>
        <location evidence="1">Cell inner membrane</location>
        <topology evidence="1">Multi-pass membrane protein</topology>
    </subcellularLocation>
    <subcellularLocation>
        <location evidence="8">Cell membrane</location>
        <topology evidence="8">Multi-pass membrane protein</topology>
    </subcellularLocation>
</comment>
<proteinExistence type="inferred from homology"/>
<gene>
    <name evidence="10" type="ORF">BKA05_003160</name>
</gene>
<feature type="transmembrane region" description="Helical" evidence="8">
    <location>
        <begin position="291"/>
        <end position="312"/>
    </location>
</feature>
<feature type="transmembrane region" description="Helical" evidence="8">
    <location>
        <begin position="431"/>
        <end position="453"/>
    </location>
</feature>
<dbReference type="PANTHER" id="PTHR43357:SF4">
    <property type="entry name" value="INNER MEMBRANE ABC TRANSPORTER PERMEASE PROTEIN YDCV"/>
    <property type="match status" value="1"/>
</dbReference>
<dbReference type="Pfam" id="PF00528">
    <property type="entry name" value="BPD_transp_1"/>
    <property type="match status" value="2"/>
</dbReference>
<protein>
    <submittedName>
        <fullName evidence="10">Thiamine transport system permease protein</fullName>
    </submittedName>
</protein>
<evidence type="ECO:0000256" key="1">
    <source>
        <dbReference type="ARBA" id="ARBA00004429"/>
    </source>
</evidence>
<sequence length="564" mass="58433">MAAARATGGGSTAGRLAGLAGLAALPAVVLGIFFVLPVSGMVARGLVDDGALDLAGVLEVLGRPRTGRVLWFTVWSSAVATTVAVALGLPAAYALYRLRWPGRRVVRACLLVPFVLPTVVVGVAFRQLLGEAGPLGFLGLDGTARAILAGLVFFNVAVVIRGVGAAWESLDARPGEAAAALGASPGHVFRTVTWPQLRPAVVSSASVVFLFCATAFGVVLTLGGLRYASVETEIYLLTVQRLDLQAAAALSIVQLLAVTALLLLAARLRAVPDPTVARRSVPPRRPRRTDVVPLAVTGLLLAFVALPVAALVTGSLQPDGPDGGWSLEAYRALDGRGTAPGQGGTALVVPVTEALVTSLRTAVDATWMALLLGGLLALLLTRRSRSRTERRVRSVLDGLFMLPLGVSAVTLGFGFLITLDEPPLDLRDSPLLIPLAQALVALPLVVRTLVPVLGGVDDRLRQAAQSLGAGPVRTLVTVDLPVAWRPLLAAGGFAFAVSLGEFGATSFLARPDDPTLPVVIFRLIGRPGPLNDEMAMAASVVLAGTTALVMLLVERLRVPSVGAL</sequence>
<evidence type="ECO:0000256" key="8">
    <source>
        <dbReference type="RuleBase" id="RU363032"/>
    </source>
</evidence>
<feature type="transmembrane region" description="Helical" evidence="8">
    <location>
        <begin position="487"/>
        <end position="509"/>
    </location>
</feature>
<dbReference type="PROSITE" id="PS50928">
    <property type="entry name" value="ABC_TM1"/>
    <property type="match status" value="2"/>
</dbReference>
<keyword evidence="7 8" id="KW-0472">Membrane</keyword>
<dbReference type="RefSeq" id="WP_179532305.1">
    <property type="nucleotide sequence ID" value="NZ_BAAAPP010000017.1"/>
</dbReference>
<feature type="transmembrane region" description="Helical" evidence="8">
    <location>
        <begin position="365"/>
        <end position="382"/>
    </location>
</feature>
<feature type="transmembrane region" description="Helical" evidence="8">
    <location>
        <begin position="207"/>
        <end position="228"/>
    </location>
</feature>
<dbReference type="GO" id="GO:0055085">
    <property type="term" value="P:transmembrane transport"/>
    <property type="evidence" value="ECO:0007669"/>
    <property type="project" value="InterPro"/>
</dbReference>
<organism evidence="10 11">
    <name type="scientific">Nocardioides marinus</name>
    <dbReference type="NCBI Taxonomy" id="374514"/>
    <lineage>
        <taxon>Bacteria</taxon>
        <taxon>Bacillati</taxon>
        <taxon>Actinomycetota</taxon>
        <taxon>Actinomycetes</taxon>
        <taxon>Propionibacteriales</taxon>
        <taxon>Nocardioidaceae</taxon>
        <taxon>Nocardioides</taxon>
    </lineage>
</organism>
<feature type="transmembrane region" description="Helical" evidence="8">
    <location>
        <begin position="12"/>
        <end position="36"/>
    </location>
</feature>
<dbReference type="Gene3D" id="1.10.3720.10">
    <property type="entry name" value="MetI-like"/>
    <property type="match status" value="2"/>
</dbReference>